<dbReference type="Gene3D" id="1.10.1200.10">
    <property type="entry name" value="ACP-like"/>
    <property type="match status" value="1"/>
</dbReference>
<dbReference type="PROSITE" id="PS00012">
    <property type="entry name" value="PHOSPHOPANTETHEINE"/>
    <property type="match status" value="1"/>
</dbReference>
<dbReference type="InterPro" id="IPR045851">
    <property type="entry name" value="AMP-bd_C_sf"/>
</dbReference>
<dbReference type="InterPro" id="IPR025110">
    <property type="entry name" value="AMP-bd_C"/>
</dbReference>
<evidence type="ECO:0000259" key="5">
    <source>
        <dbReference type="PROSITE" id="PS50075"/>
    </source>
</evidence>
<name>A0ABU7MRX8_9ACTN</name>
<dbReference type="InterPro" id="IPR000873">
    <property type="entry name" value="AMP-dep_synth/lig_dom"/>
</dbReference>
<evidence type="ECO:0000256" key="4">
    <source>
        <dbReference type="SAM" id="MobiDB-lite"/>
    </source>
</evidence>
<dbReference type="SUPFAM" id="SSF53474">
    <property type="entry name" value="alpha/beta-Hydrolases"/>
    <property type="match status" value="1"/>
</dbReference>
<dbReference type="Pfam" id="PF00550">
    <property type="entry name" value="PP-binding"/>
    <property type="match status" value="1"/>
</dbReference>
<dbReference type="InterPro" id="IPR009081">
    <property type="entry name" value="PP-bd_ACP"/>
</dbReference>
<accession>A0ABU7MRX8</accession>
<feature type="domain" description="Carrier" evidence="5">
    <location>
        <begin position="504"/>
        <end position="579"/>
    </location>
</feature>
<dbReference type="PROSITE" id="PS50075">
    <property type="entry name" value="CARRIER"/>
    <property type="match status" value="1"/>
</dbReference>
<dbReference type="InterPro" id="IPR042099">
    <property type="entry name" value="ANL_N_sf"/>
</dbReference>
<evidence type="ECO:0000256" key="3">
    <source>
        <dbReference type="ARBA" id="ARBA00022553"/>
    </source>
</evidence>
<sequence>MSSFDEMAPAQPHTPTPGGPASSTAAARWREIASTHTDEVAICTPESSITFGRAAALVEAQARAIAAFVDDPARPVAVDIECDVDSVVAMLSVVCSGHPLVPLDPFLPADRRAHILRLSDAIHLGPGDIAALPPAAAPAPEPAPEDPAVLIFTSGSTGTPKGVVLSQKMQPNHAQDGRDFMGLGPGDRAAVLLPLSFGGGLDGMSMSLLNGASMHLWDVRRRTAVGLRDWLDTEQVTTVHCTPSLLRSWLGELATENTVDSVRLLSTCGEPSYSGDVELFRTKLAPEGTFCVWAGASEVGDLAFNVFDPDREVPTGVLGAGLPATDKQIRVIDENDDDVAAGSIGEVIVKSAHIALGYHGDPEMTARRFSRIDDGRTRYRTGDLGRFDESGRLQLLGRGDDAIKIRGYLVEPLEVEAAVRSLPWTVDAAVTADRDAARLAAYIAIDPAKWSPSTAEIRKELGKSLAAWMIPQDIVIVTEIPRNERGKVDRAALPTPAPPSTPEPPRGLTERGLHMLWCEVLGLESVGRNDDFFALGGDSLAAATMVTEVREHLQVEVTTAMLNEGPTIAEFAASIETASKERSKNATGATIVQLRPGTARPIFLIAGAGSLGTSLTPLARALDTDRPVVAIQARGIEKRARADRSVRKAAARAVSDIRSVQPDGPYQIGGYSLGGFLAVEAAAQLARDGQVCDEVIVLDSVIDPILADRLRAGRFGLLSRLPFRRSSLSSADEVLPDRTGDENPTPTAPLPARVLQQVGQRVLVHLSGLVRLPPVLQWVVFFNLGTRMIRRHRPSPYSGAITVVRARTNTDGPELWGFFTTGPVRTVDIDADHNSMIRVPHVSQTAGAMESALGPAPAASGVS</sequence>
<evidence type="ECO:0000256" key="2">
    <source>
        <dbReference type="ARBA" id="ARBA00022450"/>
    </source>
</evidence>
<keyword evidence="3" id="KW-0597">Phosphoprotein</keyword>
<dbReference type="EMBL" id="JAZDUE010000006">
    <property type="protein sequence ID" value="MEE4023082.1"/>
    <property type="molecule type" value="Genomic_DNA"/>
</dbReference>
<dbReference type="Gene3D" id="3.30.300.30">
    <property type="match status" value="1"/>
</dbReference>
<evidence type="ECO:0000256" key="1">
    <source>
        <dbReference type="ARBA" id="ARBA00001957"/>
    </source>
</evidence>
<dbReference type="SUPFAM" id="SSF47336">
    <property type="entry name" value="ACP-like"/>
    <property type="match status" value="1"/>
</dbReference>
<dbReference type="PANTHER" id="PTHR45527:SF1">
    <property type="entry name" value="FATTY ACID SYNTHASE"/>
    <property type="match status" value="1"/>
</dbReference>
<reference evidence="6 7" key="1">
    <citation type="submission" date="2024-01" db="EMBL/GenBank/DDBJ databases">
        <title>Draft genome sequence of Gordonia sp. PKS22-38.</title>
        <authorList>
            <person name="Suphannarot A."/>
            <person name="Mingma R."/>
        </authorList>
    </citation>
    <scope>NUCLEOTIDE SEQUENCE [LARGE SCALE GENOMIC DNA]</scope>
    <source>
        <strain evidence="6 7">PKS22-38</strain>
    </source>
</reference>
<keyword evidence="2" id="KW-0596">Phosphopantetheine</keyword>
<dbReference type="Gene3D" id="3.40.50.1820">
    <property type="entry name" value="alpha/beta hydrolase"/>
    <property type="match status" value="1"/>
</dbReference>
<dbReference type="SMART" id="SM00823">
    <property type="entry name" value="PKS_PP"/>
    <property type="match status" value="1"/>
</dbReference>
<evidence type="ECO:0000313" key="7">
    <source>
        <dbReference type="Proteomes" id="UP001335729"/>
    </source>
</evidence>
<dbReference type="Proteomes" id="UP001335729">
    <property type="component" value="Unassembled WGS sequence"/>
</dbReference>
<comment type="cofactor">
    <cofactor evidence="1">
        <name>pantetheine 4'-phosphate</name>
        <dbReference type="ChEBI" id="CHEBI:47942"/>
    </cofactor>
</comment>
<dbReference type="Pfam" id="PF00975">
    <property type="entry name" value="Thioesterase"/>
    <property type="match status" value="1"/>
</dbReference>
<gene>
    <name evidence="6" type="ORF">V1Y59_08345</name>
</gene>
<dbReference type="InterPro" id="IPR036736">
    <property type="entry name" value="ACP-like_sf"/>
</dbReference>
<dbReference type="InterPro" id="IPR029058">
    <property type="entry name" value="AB_hydrolase_fold"/>
</dbReference>
<dbReference type="SUPFAM" id="SSF56801">
    <property type="entry name" value="Acetyl-CoA synthetase-like"/>
    <property type="match status" value="1"/>
</dbReference>
<dbReference type="Pfam" id="PF13193">
    <property type="entry name" value="AMP-binding_C"/>
    <property type="match status" value="1"/>
</dbReference>
<evidence type="ECO:0000313" key="6">
    <source>
        <dbReference type="EMBL" id="MEE4023082.1"/>
    </source>
</evidence>
<dbReference type="RefSeq" id="WP_330504364.1">
    <property type="nucleotide sequence ID" value="NZ_JAZDUE010000006.1"/>
</dbReference>
<dbReference type="Gene3D" id="3.40.50.12780">
    <property type="entry name" value="N-terminal domain of ligase-like"/>
    <property type="match status" value="1"/>
</dbReference>
<organism evidence="6 7">
    <name type="scientific">Gordonia prachuapensis</name>
    <dbReference type="NCBI Taxonomy" id="3115651"/>
    <lineage>
        <taxon>Bacteria</taxon>
        <taxon>Bacillati</taxon>
        <taxon>Actinomycetota</taxon>
        <taxon>Actinomycetes</taxon>
        <taxon>Mycobacteriales</taxon>
        <taxon>Gordoniaceae</taxon>
        <taxon>Gordonia</taxon>
    </lineage>
</organism>
<dbReference type="PANTHER" id="PTHR45527">
    <property type="entry name" value="NONRIBOSOMAL PEPTIDE SYNTHETASE"/>
    <property type="match status" value="1"/>
</dbReference>
<dbReference type="InterPro" id="IPR006162">
    <property type="entry name" value="Ppantetheine_attach_site"/>
</dbReference>
<dbReference type="InterPro" id="IPR020845">
    <property type="entry name" value="AMP-binding_CS"/>
</dbReference>
<comment type="caution">
    <text evidence="6">The sequence shown here is derived from an EMBL/GenBank/DDBJ whole genome shotgun (WGS) entry which is preliminary data.</text>
</comment>
<proteinExistence type="predicted"/>
<dbReference type="InterPro" id="IPR020806">
    <property type="entry name" value="PKS_PP-bd"/>
</dbReference>
<dbReference type="InterPro" id="IPR001031">
    <property type="entry name" value="Thioesterase"/>
</dbReference>
<dbReference type="Pfam" id="PF00501">
    <property type="entry name" value="AMP-binding"/>
    <property type="match status" value="1"/>
</dbReference>
<feature type="region of interest" description="Disordered" evidence="4">
    <location>
        <begin position="1"/>
        <end position="25"/>
    </location>
</feature>
<protein>
    <submittedName>
        <fullName evidence="6">AMP-binding protein</fullName>
    </submittedName>
</protein>
<dbReference type="PROSITE" id="PS00455">
    <property type="entry name" value="AMP_BINDING"/>
    <property type="match status" value="1"/>
</dbReference>
<keyword evidence="7" id="KW-1185">Reference proteome</keyword>